<dbReference type="Proteomes" id="UP000018144">
    <property type="component" value="Unassembled WGS sequence"/>
</dbReference>
<organism evidence="1 2">
    <name type="scientific">Pyronema omphalodes (strain CBS 100304)</name>
    <name type="common">Pyronema confluens</name>
    <dbReference type="NCBI Taxonomy" id="1076935"/>
    <lineage>
        <taxon>Eukaryota</taxon>
        <taxon>Fungi</taxon>
        <taxon>Dikarya</taxon>
        <taxon>Ascomycota</taxon>
        <taxon>Pezizomycotina</taxon>
        <taxon>Pezizomycetes</taxon>
        <taxon>Pezizales</taxon>
        <taxon>Pyronemataceae</taxon>
        <taxon>Pyronema</taxon>
    </lineage>
</organism>
<proteinExistence type="predicted"/>
<keyword evidence="2" id="KW-1185">Reference proteome</keyword>
<accession>U4LHR7</accession>
<dbReference type="AlphaFoldDB" id="U4LHR7"/>
<evidence type="ECO:0000313" key="2">
    <source>
        <dbReference type="Proteomes" id="UP000018144"/>
    </source>
</evidence>
<reference evidence="1 2" key="1">
    <citation type="journal article" date="2013" name="PLoS Genet.">
        <title>The genome and development-dependent transcriptomes of Pyronema confluens: a window into fungal evolution.</title>
        <authorList>
            <person name="Traeger S."/>
            <person name="Altegoer F."/>
            <person name="Freitag M."/>
            <person name="Gabaldon T."/>
            <person name="Kempken F."/>
            <person name="Kumar A."/>
            <person name="Marcet-Houben M."/>
            <person name="Poggeler S."/>
            <person name="Stajich J.E."/>
            <person name="Nowrousian M."/>
        </authorList>
    </citation>
    <scope>NUCLEOTIDE SEQUENCE [LARGE SCALE GENOMIC DNA]</scope>
    <source>
        <strain evidence="2">CBS 100304</strain>
        <tissue evidence="1">Vegetative mycelium</tissue>
    </source>
</reference>
<protein>
    <submittedName>
        <fullName evidence="1">Uncharacterized protein</fullName>
    </submittedName>
</protein>
<name>U4LHR7_PYROM</name>
<gene>
    <name evidence="1" type="ORF">PCON_11300</name>
</gene>
<evidence type="ECO:0000313" key="1">
    <source>
        <dbReference type="EMBL" id="CCX11706.1"/>
    </source>
</evidence>
<dbReference type="EMBL" id="HF935634">
    <property type="protein sequence ID" value="CCX11706.1"/>
    <property type="molecule type" value="Genomic_DNA"/>
</dbReference>
<sequence length="55" mass="6612">MTMETMLWCVVSWRDMLKKLHVLWAVIPRADNYNHFHSKQIECSTASAFTENHRF</sequence>